<keyword evidence="5" id="KW-0732">Signal</keyword>
<protein>
    <submittedName>
        <fullName evidence="7">Arylsulfatase</fullName>
    </submittedName>
</protein>
<dbReference type="InterPro" id="IPR017850">
    <property type="entry name" value="Alkaline_phosphatase_core_sf"/>
</dbReference>
<evidence type="ECO:0000259" key="6">
    <source>
        <dbReference type="Pfam" id="PF00884"/>
    </source>
</evidence>
<keyword evidence="4" id="KW-0106">Calcium</keyword>
<evidence type="ECO:0000256" key="4">
    <source>
        <dbReference type="ARBA" id="ARBA00022837"/>
    </source>
</evidence>
<dbReference type="Gene3D" id="3.30.1120.10">
    <property type="match status" value="1"/>
</dbReference>
<keyword evidence="2" id="KW-0479">Metal-binding</keyword>
<accession>A0A1I3FUP6</accession>
<dbReference type="EMBL" id="FOQH01000004">
    <property type="protein sequence ID" value="SFI14929.1"/>
    <property type="molecule type" value="Genomic_DNA"/>
</dbReference>
<dbReference type="PANTHER" id="PTHR42693:SF43">
    <property type="entry name" value="BLL2667 PROTEIN"/>
    <property type="match status" value="1"/>
</dbReference>
<feature type="chain" id="PRO_5011629977" evidence="5">
    <location>
        <begin position="31"/>
        <end position="815"/>
    </location>
</feature>
<keyword evidence="3" id="KW-0378">Hydrolase</keyword>
<dbReference type="PANTHER" id="PTHR42693">
    <property type="entry name" value="ARYLSULFATASE FAMILY MEMBER"/>
    <property type="match status" value="1"/>
</dbReference>
<reference evidence="7 8" key="1">
    <citation type="submission" date="2016-10" db="EMBL/GenBank/DDBJ databases">
        <authorList>
            <person name="de Groot N.N."/>
        </authorList>
    </citation>
    <scope>NUCLEOTIDE SEQUENCE [LARGE SCALE GENOMIC DNA]</scope>
    <source>
        <strain evidence="7 8">CGMCC 1.11030</strain>
    </source>
</reference>
<dbReference type="SUPFAM" id="SSF53649">
    <property type="entry name" value="Alkaline phosphatase-like"/>
    <property type="match status" value="1"/>
</dbReference>
<name>A0A1I3FUP6_9RHOB</name>
<feature type="domain" description="Sulfatase N-terminal" evidence="6">
    <location>
        <begin position="77"/>
        <end position="490"/>
    </location>
</feature>
<dbReference type="GO" id="GO:0046872">
    <property type="term" value="F:metal ion binding"/>
    <property type="evidence" value="ECO:0007669"/>
    <property type="project" value="UniProtKB-KW"/>
</dbReference>
<dbReference type="SUPFAM" id="SSF49899">
    <property type="entry name" value="Concanavalin A-like lectins/glucanases"/>
    <property type="match status" value="1"/>
</dbReference>
<sequence length="815" mass="89440">MHIPRSSRIAGPAMVLAASIVLLAPGQGSAQDAGTKDPFVRNALPIPDSPFKGKIGLRPEDSEKDFPVEVSAPPDAPNVLLILTDDVGFGASSTFGGPIPTETFDRLAAEGLRFTQFHTTALCSPTRAALLTGRNHHSVSTGGIMEIGVGYPGYNTLISQSKRGLGDILKLNGYNTAWFGKNHNVPDWHTSQAGPFDLWPVGLGFEYFYGFVGGDTSQWAPAIVENTRPVEPPHADSDYNFDKDMADRAINWVRMQKAVAPDKPFFVYYAPGTAHAPHHAPKDWIEKFAGKFDHGWDEQREMTFARQKEIGVVPENTELTARSAGIEPWEDQTDDQKKVFARMMEVYAAALSHADHQIGRLVEAIDDLGELDDTIVIYIMGDNGASAEGSPQGLLNEMTFFNNIPEDFDELLARIDELGGPMTFNHYPVGWAHAMDTPFQWTKQVASHFGGTRNGMVVHWPAGIRAKGEVRSQFHHVIDVLPTVLEATGIVEPNRVYGVDQAPVEGVSMAYAFDDGAADSARKTQYFEMFANRAIYNDGWVATTTPTSPPWVSLVQAVDPIDGYEWELYNIREDFSQAENLAADEPEKLRELQRLFYMEAVKYNVLPLDGTKVERLDVSNRPSNIRHLNAFTYYDGMIRIPEGSAPDLKNKSFGIKAAIGIPDGGAEGVLMTQGGRFAGPGLYLLEGKPVFHYNLAGVERYQVEGPDALPPGSHTVTVDFVYDGDGVGKGGVATLSVDGVVVASERLPRTIGYRMSLDETLDIGSDTGTPISEDYQVPFEFTGDLDSVVISITEHALSEEQLRAYRENQTRAYSQ</sequence>
<proteinExistence type="inferred from homology"/>
<feature type="signal peptide" evidence="5">
    <location>
        <begin position="1"/>
        <end position="30"/>
    </location>
</feature>
<evidence type="ECO:0000256" key="3">
    <source>
        <dbReference type="ARBA" id="ARBA00022801"/>
    </source>
</evidence>
<dbReference type="GO" id="GO:0016787">
    <property type="term" value="F:hydrolase activity"/>
    <property type="evidence" value="ECO:0007669"/>
    <property type="project" value="UniProtKB-KW"/>
</dbReference>
<evidence type="ECO:0000256" key="5">
    <source>
        <dbReference type="SAM" id="SignalP"/>
    </source>
</evidence>
<dbReference type="Pfam" id="PF00884">
    <property type="entry name" value="Sulfatase"/>
    <property type="match status" value="1"/>
</dbReference>
<dbReference type="InterPro" id="IPR050738">
    <property type="entry name" value="Sulfatase"/>
</dbReference>
<dbReference type="InterPro" id="IPR024607">
    <property type="entry name" value="Sulfatase_CS"/>
</dbReference>
<dbReference type="InterPro" id="IPR000917">
    <property type="entry name" value="Sulfatase_N"/>
</dbReference>
<dbReference type="InterPro" id="IPR013320">
    <property type="entry name" value="ConA-like_dom_sf"/>
</dbReference>
<dbReference type="Proteomes" id="UP000199377">
    <property type="component" value="Unassembled WGS sequence"/>
</dbReference>
<evidence type="ECO:0000313" key="8">
    <source>
        <dbReference type="Proteomes" id="UP000199377"/>
    </source>
</evidence>
<organism evidence="7 8">
    <name type="scientific">Albimonas pacifica</name>
    <dbReference type="NCBI Taxonomy" id="1114924"/>
    <lineage>
        <taxon>Bacteria</taxon>
        <taxon>Pseudomonadati</taxon>
        <taxon>Pseudomonadota</taxon>
        <taxon>Alphaproteobacteria</taxon>
        <taxon>Rhodobacterales</taxon>
        <taxon>Paracoccaceae</taxon>
        <taxon>Albimonas</taxon>
    </lineage>
</organism>
<comment type="similarity">
    <text evidence="1">Belongs to the sulfatase family.</text>
</comment>
<dbReference type="AlphaFoldDB" id="A0A1I3FUP6"/>
<gene>
    <name evidence="7" type="ORF">SAMN05216258_104528</name>
</gene>
<dbReference type="Gene3D" id="3.40.720.10">
    <property type="entry name" value="Alkaline Phosphatase, subunit A"/>
    <property type="match status" value="1"/>
</dbReference>
<dbReference type="OrthoDB" id="9803751at2"/>
<dbReference type="RefSeq" id="WP_092859795.1">
    <property type="nucleotide sequence ID" value="NZ_FOQH01000004.1"/>
</dbReference>
<evidence type="ECO:0000313" key="7">
    <source>
        <dbReference type="EMBL" id="SFI14929.1"/>
    </source>
</evidence>
<evidence type="ECO:0000256" key="2">
    <source>
        <dbReference type="ARBA" id="ARBA00022723"/>
    </source>
</evidence>
<dbReference type="CDD" id="cd16025">
    <property type="entry name" value="PAS_like"/>
    <property type="match status" value="1"/>
</dbReference>
<dbReference type="PROSITE" id="PS00523">
    <property type="entry name" value="SULFATASE_1"/>
    <property type="match status" value="1"/>
</dbReference>
<dbReference type="STRING" id="1114924.SAMN05216258_104528"/>
<evidence type="ECO:0000256" key="1">
    <source>
        <dbReference type="ARBA" id="ARBA00008779"/>
    </source>
</evidence>
<keyword evidence="8" id="KW-1185">Reference proteome</keyword>